<evidence type="ECO:0000313" key="1">
    <source>
        <dbReference type="EMBL" id="HEF64121.1"/>
    </source>
</evidence>
<dbReference type="PROSITE" id="PS51819">
    <property type="entry name" value="VOC"/>
    <property type="match status" value="1"/>
</dbReference>
<dbReference type="AlphaFoldDB" id="A0A7C2B5Y9"/>
<accession>A0A7C2B5Y9</accession>
<dbReference type="InterPro" id="IPR037523">
    <property type="entry name" value="VOC_core"/>
</dbReference>
<organism evidence="1">
    <name type="scientific">Thermomicrobium roseum</name>
    <dbReference type="NCBI Taxonomy" id="500"/>
    <lineage>
        <taxon>Bacteria</taxon>
        <taxon>Pseudomonadati</taxon>
        <taxon>Thermomicrobiota</taxon>
        <taxon>Thermomicrobia</taxon>
        <taxon>Thermomicrobiales</taxon>
        <taxon>Thermomicrobiaceae</taxon>
        <taxon>Thermomicrobium</taxon>
    </lineage>
</organism>
<protein>
    <submittedName>
        <fullName evidence="1">VOC family protein</fullName>
    </submittedName>
</protein>
<dbReference type="InterPro" id="IPR029068">
    <property type="entry name" value="Glyas_Bleomycin-R_OHBP_Dase"/>
</dbReference>
<dbReference type="SUPFAM" id="SSF54593">
    <property type="entry name" value="Glyoxalase/Bleomycin resistance protein/Dihydroxybiphenyl dioxygenase"/>
    <property type="match status" value="1"/>
</dbReference>
<gene>
    <name evidence="1" type="ORF">ENP47_00690</name>
</gene>
<dbReference type="InterPro" id="IPR025870">
    <property type="entry name" value="Glyoxalase-like_dom"/>
</dbReference>
<dbReference type="EMBL" id="DSJL01000001">
    <property type="protein sequence ID" value="HEF64121.1"/>
    <property type="molecule type" value="Genomic_DNA"/>
</dbReference>
<dbReference type="Gene3D" id="3.10.180.10">
    <property type="entry name" value="2,3-Dihydroxybiphenyl 1,2-Dioxygenase, domain 1"/>
    <property type="match status" value="1"/>
</dbReference>
<proteinExistence type="predicted"/>
<name>A0A7C2B5Y9_THERO</name>
<dbReference type="Pfam" id="PF13468">
    <property type="entry name" value="Glyoxalase_3"/>
    <property type="match status" value="1"/>
</dbReference>
<dbReference type="PANTHER" id="PTHR40265">
    <property type="entry name" value="BLL2707 PROTEIN"/>
    <property type="match status" value="1"/>
</dbReference>
<comment type="caution">
    <text evidence="1">The sequence shown here is derived from an EMBL/GenBank/DDBJ whole genome shotgun (WGS) entry which is preliminary data.</text>
</comment>
<dbReference type="PANTHER" id="PTHR40265:SF1">
    <property type="entry name" value="GLYOXALASE-LIKE DOMAIN-CONTAINING PROTEIN"/>
    <property type="match status" value="1"/>
</dbReference>
<reference evidence="1" key="1">
    <citation type="journal article" date="2020" name="mSystems">
        <title>Genome- and Community-Level Interaction Insights into Carbon Utilization and Element Cycling Functions of Hydrothermarchaeota in Hydrothermal Sediment.</title>
        <authorList>
            <person name="Zhou Z."/>
            <person name="Liu Y."/>
            <person name="Xu W."/>
            <person name="Pan J."/>
            <person name="Luo Z.H."/>
            <person name="Li M."/>
        </authorList>
    </citation>
    <scope>NUCLEOTIDE SEQUENCE [LARGE SCALE GENOMIC DNA]</scope>
    <source>
        <strain evidence="1">SpSt-222</strain>
    </source>
</reference>
<sequence>MLRQIDHLVVLVEDLEAAIQAYHEAGFTVVRGGEHPTGTHNALIGFADGSYLELIAFREPNPEHRWYRYLELGGGIVDLCLLSDDLGSDVEQIGARGVTLRISEGSRRRPDGVTIAWKGATPPDELTGLVPFLIEDVTPRSERVPHGQQAEHANGTRGLAEVLIAVPDLSHAVELWRAVTATDGELVHDAELGIAVHRFVVGPHRIGLAAGGNPLLVERLERLGPGPVLSRLWAWTDAEVVLGTAHFQLRRLEV</sequence>